<reference evidence="1 2" key="1">
    <citation type="journal article" date="2018" name="Sci. Rep.">
        <title>Genomic signatures of local adaptation to the degree of environmental predictability in rotifers.</title>
        <authorList>
            <person name="Franch-Gras L."/>
            <person name="Hahn C."/>
            <person name="Garcia-Roger E.M."/>
            <person name="Carmona M.J."/>
            <person name="Serra M."/>
            <person name="Gomez A."/>
        </authorList>
    </citation>
    <scope>NUCLEOTIDE SEQUENCE [LARGE SCALE GENOMIC DNA]</scope>
    <source>
        <strain evidence="1">HYR1</strain>
    </source>
</reference>
<sequence length="158" mass="18321">MIFEKKTKVKVKIKNSNLNNEEKAKFMGIALDSKFTFNPNVDELKKRCNSRLNIIKYLSNRKWVLKPKTFGNLNKSLIGSILDYSFPCLISFPEADIKKSKVRSILKLNFDTSNIMQQETSNKLKISAPPSFKKNRSVLNFVQQEKMFLGIKLDRLKN</sequence>
<keyword evidence="1" id="KW-0808">Transferase</keyword>
<gene>
    <name evidence="1" type="ORF">BpHYR1_009170</name>
</gene>
<name>A0A3M7R7E5_BRAPC</name>
<dbReference type="Proteomes" id="UP000276133">
    <property type="component" value="Unassembled WGS sequence"/>
</dbReference>
<organism evidence="1 2">
    <name type="scientific">Brachionus plicatilis</name>
    <name type="common">Marine rotifer</name>
    <name type="synonym">Brachionus muelleri</name>
    <dbReference type="NCBI Taxonomy" id="10195"/>
    <lineage>
        <taxon>Eukaryota</taxon>
        <taxon>Metazoa</taxon>
        <taxon>Spiralia</taxon>
        <taxon>Gnathifera</taxon>
        <taxon>Rotifera</taxon>
        <taxon>Eurotatoria</taxon>
        <taxon>Monogononta</taxon>
        <taxon>Pseudotrocha</taxon>
        <taxon>Ploima</taxon>
        <taxon>Brachionidae</taxon>
        <taxon>Brachionus</taxon>
    </lineage>
</organism>
<proteinExistence type="predicted"/>
<evidence type="ECO:0000313" key="1">
    <source>
        <dbReference type="EMBL" id="RNA19324.1"/>
    </source>
</evidence>
<dbReference type="EMBL" id="REGN01004071">
    <property type="protein sequence ID" value="RNA19324.1"/>
    <property type="molecule type" value="Genomic_DNA"/>
</dbReference>
<protein>
    <submittedName>
        <fullName evidence="1">RNA-directed DNA polymerase from mobile element jockey-like</fullName>
    </submittedName>
</protein>
<keyword evidence="2" id="KW-1185">Reference proteome</keyword>
<keyword evidence="1" id="KW-0695">RNA-directed DNA polymerase</keyword>
<evidence type="ECO:0000313" key="2">
    <source>
        <dbReference type="Proteomes" id="UP000276133"/>
    </source>
</evidence>
<dbReference type="AlphaFoldDB" id="A0A3M7R7E5"/>
<dbReference type="GO" id="GO:0003964">
    <property type="term" value="F:RNA-directed DNA polymerase activity"/>
    <property type="evidence" value="ECO:0007669"/>
    <property type="project" value="UniProtKB-KW"/>
</dbReference>
<accession>A0A3M7R7E5</accession>
<comment type="caution">
    <text evidence="1">The sequence shown here is derived from an EMBL/GenBank/DDBJ whole genome shotgun (WGS) entry which is preliminary data.</text>
</comment>
<keyword evidence="1" id="KW-0548">Nucleotidyltransferase</keyword>